<gene>
    <name evidence="1" type="ORF">CDAR_214181</name>
</gene>
<reference evidence="1 2" key="1">
    <citation type="submission" date="2021-06" db="EMBL/GenBank/DDBJ databases">
        <title>Caerostris darwini draft genome.</title>
        <authorList>
            <person name="Kono N."/>
            <person name="Arakawa K."/>
        </authorList>
    </citation>
    <scope>NUCLEOTIDE SEQUENCE [LARGE SCALE GENOMIC DNA]</scope>
</reference>
<dbReference type="AlphaFoldDB" id="A0AAV4S559"/>
<evidence type="ECO:0000313" key="2">
    <source>
        <dbReference type="Proteomes" id="UP001054837"/>
    </source>
</evidence>
<proteinExistence type="predicted"/>
<keyword evidence="2" id="KW-1185">Reference proteome</keyword>
<dbReference type="Proteomes" id="UP001054837">
    <property type="component" value="Unassembled WGS sequence"/>
</dbReference>
<comment type="caution">
    <text evidence="1">The sequence shown here is derived from an EMBL/GenBank/DDBJ whole genome shotgun (WGS) entry which is preliminary data.</text>
</comment>
<organism evidence="1 2">
    <name type="scientific">Caerostris darwini</name>
    <dbReference type="NCBI Taxonomy" id="1538125"/>
    <lineage>
        <taxon>Eukaryota</taxon>
        <taxon>Metazoa</taxon>
        <taxon>Ecdysozoa</taxon>
        <taxon>Arthropoda</taxon>
        <taxon>Chelicerata</taxon>
        <taxon>Arachnida</taxon>
        <taxon>Araneae</taxon>
        <taxon>Araneomorphae</taxon>
        <taxon>Entelegynae</taxon>
        <taxon>Araneoidea</taxon>
        <taxon>Araneidae</taxon>
        <taxon>Caerostris</taxon>
    </lineage>
</organism>
<sequence length="106" mass="12341">MSPASSWSICSQHQDQRLGSRSWLVASIFTIPPPFDIEVNVSVNRRDTLPHNHRRTPPTPVESYHRIYPLVFSRDLIRRRWTLSPADNANQLIFLLTCFNFGSGWY</sequence>
<protein>
    <submittedName>
        <fullName evidence="1">Uncharacterized protein</fullName>
    </submittedName>
</protein>
<dbReference type="EMBL" id="BPLQ01007133">
    <property type="protein sequence ID" value="GIY28089.1"/>
    <property type="molecule type" value="Genomic_DNA"/>
</dbReference>
<name>A0AAV4S559_9ARAC</name>
<evidence type="ECO:0000313" key="1">
    <source>
        <dbReference type="EMBL" id="GIY28089.1"/>
    </source>
</evidence>
<accession>A0AAV4S559</accession>